<name>A0A645J5H1_9ZZZZ</name>
<organism evidence="1">
    <name type="scientific">bioreactor metagenome</name>
    <dbReference type="NCBI Taxonomy" id="1076179"/>
    <lineage>
        <taxon>unclassified sequences</taxon>
        <taxon>metagenomes</taxon>
        <taxon>ecological metagenomes</taxon>
    </lineage>
</organism>
<protein>
    <submittedName>
        <fullName evidence="1">Uncharacterized protein</fullName>
    </submittedName>
</protein>
<reference evidence="1" key="1">
    <citation type="submission" date="2019-08" db="EMBL/GenBank/DDBJ databases">
        <authorList>
            <person name="Kucharzyk K."/>
            <person name="Murdoch R.W."/>
            <person name="Higgins S."/>
            <person name="Loffler F."/>
        </authorList>
    </citation>
    <scope>NUCLEOTIDE SEQUENCE</scope>
</reference>
<dbReference type="EMBL" id="VSSQ01132234">
    <property type="protein sequence ID" value="MPN58898.1"/>
    <property type="molecule type" value="Genomic_DNA"/>
</dbReference>
<sequence>MGGQKAVRPDASGAGHAKFALLLGVQIQKLSSLQIGAVQRERAVHARFLVHSEECLQRRVGQGVVRQNGQNHGHGDAVVSAQ</sequence>
<gene>
    <name evidence="1" type="ORF">SDC9_206614</name>
</gene>
<evidence type="ECO:0000313" key="1">
    <source>
        <dbReference type="EMBL" id="MPN58898.1"/>
    </source>
</evidence>
<comment type="caution">
    <text evidence="1">The sequence shown here is derived from an EMBL/GenBank/DDBJ whole genome shotgun (WGS) entry which is preliminary data.</text>
</comment>
<proteinExistence type="predicted"/>
<accession>A0A645J5H1</accession>
<dbReference type="AlphaFoldDB" id="A0A645J5H1"/>